<evidence type="ECO:0000256" key="5">
    <source>
        <dbReference type="ARBA" id="ARBA00023136"/>
    </source>
</evidence>
<feature type="domain" description="DUF2179" evidence="7">
    <location>
        <begin position="298"/>
        <end position="352"/>
    </location>
</feature>
<evidence type="ECO:0000256" key="1">
    <source>
        <dbReference type="ARBA" id="ARBA00004651"/>
    </source>
</evidence>
<protein>
    <submittedName>
        <fullName evidence="8">YitT family protein</fullName>
    </submittedName>
</protein>
<feature type="transmembrane region" description="Helical" evidence="6">
    <location>
        <begin position="27"/>
        <end position="49"/>
    </location>
</feature>
<dbReference type="InterPro" id="IPR015867">
    <property type="entry name" value="N-reg_PII/ATP_PRibTrfase_C"/>
</dbReference>
<feature type="transmembrane region" description="Helical" evidence="6">
    <location>
        <begin position="174"/>
        <end position="205"/>
    </location>
</feature>
<reference evidence="8 9" key="1">
    <citation type="submission" date="2018-08" db="EMBL/GenBank/DDBJ databases">
        <title>The first complete genome of Treponema rectale (CHPAT), a commensal spirochete of the bovine rectum.</title>
        <authorList>
            <person name="Staton G.J."/>
            <person name="Clegg S.R."/>
            <person name="Carter S.D."/>
            <person name="Radford A.D."/>
            <person name="Darby A."/>
            <person name="Hall N."/>
            <person name="Birtles R.J."/>
            <person name="Evans N.J."/>
        </authorList>
    </citation>
    <scope>NUCLEOTIDE SEQUENCE [LARGE SCALE GENOMIC DNA]</scope>
    <source>
        <strain evidence="8 9">CHPA</strain>
    </source>
</reference>
<evidence type="ECO:0000256" key="2">
    <source>
        <dbReference type="ARBA" id="ARBA00022475"/>
    </source>
</evidence>
<feature type="transmembrane region" description="Helical" evidence="6">
    <location>
        <begin position="217"/>
        <end position="237"/>
    </location>
</feature>
<comment type="subcellular location">
    <subcellularLocation>
        <location evidence="1">Cell membrane</location>
        <topology evidence="1">Multi-pass membrane protein</topology>
    </subcellularLocation>
</comment>
<dbReference type="PANTHER" id="PTHR33545:SF5">
    <property type="entry name" value="UPF0750 MEMBRANE PROTEIN YITT"/>
    <property type="match status" value="1"/>
</dbReference>
<sequence length="360" mass="39954">MNWFNKQLSRINDALFDHPRTRQGLDWAWKFFITAASCFVFAWGFRAFINPSVNCAVHWTMQNTGATLEGAIEIVNNSGVSHLVSGGASGISQAIVKFINIFGDLRQIEASVISILYFILNVPLIILAWFKISKQFTVFTLINVALVSLFNYLIPDEWVYNVINIYDDMIARCIFGGITTGIASGLAMMINTSAGGTDVLSFYVAEKKSTGAGHFSFVINGCVILANVLFGIIAHSANPSVNPQASSEIIRYALYTLIYLFVSTNVLDLLNIKNKKQQLQIFTSNETIPQIMIHAFPHSATIVEAKGAYTGQRRLMIIMVVSKNEVTKATSIVKKADPLAFVTVTNLHQVYGRFYIRPIE</sequence>
<dbReference type="Gene3D" id="3.30.70.120">
    <property type="match status" value="1"/>
</dbReference>
<dbReference type="Pfam" id="PF10035">
    <property type="entry name" value="DUF2179"/>
    <property type="match status" value="1"/>
</dbReference>
<evidence type="ECO:0000259" key="7">
    <source>
        <dbReference type="Pfam" id="PF10035"/>
    </source>
</evidence>
<keyword evidence="3 6" id="KW-0812">Transmembrane</keyword>
<dbReference type="GO" id="GO:0005886">
    <property type="term" value="C:plasma membrane"/>
    <property type="evidence" value="ECO:0007669"/>
    <property type="project" value="UniProtKB-SubCell"/>
</dbReference>
<proteinExistence type="predicted"/>
<evidence type="ECO:0000256" key="3">
    <source>
        <dbReference type="ARBA" id="ARBA00022692"/>
    </source>
</evidence>
<feature type="transmembrane region" description="Helical" evidence="6">
    <location>
        <begin position="249"/>
        <end position="270"/>
    </location>
</feature>
<dbReference type="KEGG" id="trc:DYE49_01940"/>
<dbReference type="InterPro" id="IPR003740">
    <property type="entry name" value="YitT"/>
</dbReference>
<dbReference type="PANTHER" id="PTHR33545">
    <property type="entry name" value="UPF0750 MEMBRANE PROTEIN YITT-RELATED"/>
    <property type="match status" value="1"/>
</dbReference>
<dbReference type="Proteomes" id="UP000593591">
    <property type="component" value="Chromosome"/>
</dbReference>
<dbReference type="Pfam" id="PF02588">
    <property type="entry name" value="YitT_membrane"/>
    <property type="match status" value="1"/>
</dbReference>
<name>A0A7M1XIA7_9SPIR</name>
<keyword evidence="5 6" id="KW-0472">Membrane</keyword>
<feature type="transmembrane region" description="Helical" evidence="6">
    <location>
        <begin position="136"/>
        <end position="154"/>
    </location>
</feature>
<evidence type="ECO:0000313" key="9">
    <source>
        <dbReference type="Proteomes" id="UP000593591"/>
    </source>
</evidence>
<organism evidence="8 9">
    <name type="scientific">Treponema rectale</name>
    <dbReference type="NCBI Taxonomy" id="744512"/>
    <lineage>
        <taxon>Bacteria</taxon>
        <taxon>Pseudomonadati</taxon>
        <taxon>Spirochaetota</taxon>
        <taxon>Spirochaetia</taxon>
        <taxon>Spirochaetales</taxon>
        <taxon>Treponemataceae</taxon>
        <taxon>Treponema</taxon>
    </lineage>
</organism>
<evidence type="ECO:0000313" key="8">
    <source>
        <dbReference type="EMBL" id="QOS39276.1"/>
    </source>
</evidence>
<feature type="transmembrane region" description="Helical" evidence="6">
    <location>
        <begin position="110"/>
        <end position="129"/>
    </location>
</feature>
<dbReference type="EMBL" id="CP031517">
    <property type="protein sequence ID" value="QOS39276.1"/>
    <property type="molecule type" value="Genomic_DNA"/>
</dbReference>
<keyword evidence="2" id="KW-1003">Cell membrane</keyword>
<dbReference type="InterPro" id="IPR019264">
    <property type="entry name" value="DUF2179"/>
</dbReference>
<dbReference type="AlphaFoldDB" id="A0A7M1XIA7"/>
<keyword evidence="4 6" id="KW-1133">Transmembrane helix</keyword>
<accession>A0A7M1XIA7</accession>
<gene>
    <name evidence="8" type="ORF">DYE49_01940</name>
</gene>
<dbReference type="CDD" id="cd16380">
    <property type="entry name" value="YitT_C"/>
    <property type="match status" value="1"/>
</dbReference>
<dbReference type="InterPro" id="IPR051461">
    <property type="entry name" value="UPF0750_membrane"/>
</dbReference>
<evidence type="ECO:0000256" key="4">
    <source>
        <dbReference type="ARBA" id="ARBA00022989"/>
    </source>
</evidence>
<evidence type="ECO:0000256" key="6">
    <source>
        <dbReference type="SAM" id="Phobius"/>
    </source>
</evidence>